<dbReference type="Proteomes" id="UP000054995">
    <property type="component" value="Unassembled WGS sequence"/>
</dbReference>
<accession>A0A0V1FC25</accession>
<organism evidence="1 2">
    <name type="scientific">Trichinella pseudospiralis</name>
    <name type="common">Parasitic roundworm</name>
    <dbReference type="NCBI Taxonomy" id="6337"/>
    <lineage>
        <taxon>Eukaryota</taxon>
        <taxon>Metazoa</taxon>
        <taxon>Ecdysozoa</taxon>
        <taxon>Nematoda</taxon>
        <taxon>Enoplea</taxon>
        <taxon>Dorylaimia</taxon>
        <taxon>Trichinellida</taxon>
        <taxon>Trichinellidae</taxon>
        <taxon>Trichinella</taxon>
    </lineage>
</organism>
<dbReference type="EMBL" id="JYDT01000136">
    <property type="protein sequence ID" value="KRY83609.1"/>
    <property type="molecule type" value="Genomic_DNA"/>
</dbReference>
<gene>
    <name evidence="1" type="ORF">T4D_6543</name>
</gene>
<evidence type="ECO:0000313" key="1">
    <source>
        <dbReference type="EMBL" id="KRY83609.1"/>
    </source>
</evidence>
<keyword evidence="2" id="KW-1185">Reference proteome</keyword>
<comment type="caution">
    <text evidence="1">The sequence shown here is derived from an EMBL/GenBank/DDBJ whole genome shotgun (WGS) entry which is preliminary data.</text>
</comment>
<protein>
    <submittedName>
        <fullName evidence="1">Uncharacterized protein</fullName>
    </submittedName>
</protein>
<dbReference type="AlphaFoldDB" id="A0A0V1FC25"/>
<evidence type="ECO:0000313" key="2">
    <source>
        <dbReference type="Proteomes" id="UP000054995"/>
    </source>
</evidence>
<name>A0A0V1FC25_TRIPS</name>
<proteinExistence type="predicted"/>
<sequence length="72" mass="8610">MQNRFNEKYLHIFFNLTYQEKIEFAPTLPCTSYFPFLTLITFGKHLMRNLSTFDYKVFCGYLDAIVNIKLAE</sequence>
<reference evidence="1 2" key="1">
    <citation type="submission" date="2015-01" db="EMBL/GenBank/DDBJ databases">
        <title>Evolution of Trichinella species and genotypes.</title>
        <authorList>
            <person name="Korhonen P.K."/>
            <person name="Edoardo P."/>
            <person name="Giuseppe L.R."/>
            <person name="Gasser R.B."/>
        </authorList>
    </citation>
    <scope>NUCLEOTIDE SEQUENCE [LARGE SCALE GENOMIC DNA]</scope>
    <source>
        <strain evidence="1">ISS470</strain>
    </source>
</reference>